<accession>A0A9P1DKK1</accession>
<dbReference type="OrthoDB" id="427728at2759"/>
<evidence type="ECO:0000313" key="3">
    <source>
        <dbReference type="Proteomes" id="UP001152797"/>
    </source>
</evidence>
<name>A0A9P1DKK1_9DINO</name>
<dbReference type="EMBL" id="CAMXCT030005246">
    <property type="protein sequence ID" value="CAL4799140.1"/>
    <property type="molecule type" value="Genomic_DNA"/>
</dbReference>
<keyword evidence="3" id="KW-1185">Reference proteome</keyword>
<proteinExistence type="predicted"/>
<dbReference type="EMBL" id="CAMXCT020005246">
    <property type="protein sequence ID" value="CAL1165203.1"/>
    <property type="molecule type" value="Genomic_DNA"/>
</dbReference>
<reference evidence="2 3" key="2">
    <citation type="submission" date="2024-05" db="EMBL/GenBank/DDBJ databases">
        <authorList>
            <person name="Chen Y."/>
            <person name="Shah S."/>
            <person name="Dougan E. K."/>
            <person name="Thang M."/>
            <person name="Chan C."/>
        </authorList>
    </citation>
    <scope>NUCLEOTIDE SEQUENCE [LARGE SCALE GENOMIC DNA]</scope>
</reference>
<dbReference type="AlphaFoldDB" id="A0A9P1DKK1"/>
<protein>
    <submittedName>
        <fullName evidence="2">Protein HID1</fullName>
    </submittedName>
</protein>
<comment type="caution">
    <text evidence="1">The sequence shown here is derived from an EMBL/GenBank/DDBJ whole genome shotgun (WGS) entry which is preliminary data.</text>
</comment>
<organism evidence="1">
    <name type="scientific">Cladocopium goreaui</name>
    <dbReference type="NCBI Taxonomy" id="2562237"/>
    <lineage>
        <taxon>Eukaryota</taxon>
        <taxon>Sar</taxon>
        <taxon>Alveolata</taxon>
        <taxon>Dinophyceae</taxon>
        <taxon>Suessiales</taxon>
        <taxon>Symbiodiniaceae</taxon>
        <taxon>Cladocopium</taxon>
    </lineage>
</organism>
<dbReference type="Proteomes" id="UP001152797">
    <property type="component" value="Unassembled WGS sequence"/>
</dbReference>
<dbReference type="EMBL" id="CAMXCT010005246">
    <property type="protein sequence ID" value="CAI4011828.1"/>
    <property type="molecule type" value="Genomic_DNA"/>
</dbReference>
<gene>
    <name evidence="1" type="ORF">C1SCF055_LOCUS36954</name>
</gene>
<reference evidence="1" key="1">
    <citation type="submission" date="2022-10" db="EMBL/GenBank/DDBJ databases">
        <authorList>
            <person name="Chen Y."/>
            <person name="Dougan E. K."/>
            <person name="Chan C."/>
            <person name="Rhodes N."/>
            <person name="Thang M."/>
        </authorList>
    </citation>
    <scope>NUCLEOTIDE SEQUENCE</scope>
</reference>
<evidence type="ECO:0000313" key="1">
    <source>
        <dbReference type="EMBL" id="CAI4011828.1"/>
    </source>
</evidence>
<sequence length="167" mass="18912">MSALALTFSTHRKLWMWICRASLGCKISICGGWASLCVWKLEKEVSTVMAKENEEMVDKALQILCVALDFQPKEDEDKDAEPFEATWFLVDNSQLQAQSYGLGYRGSKDLDDLVPSKAAVWGEKVPGHDRGDGWIQVGDFYLPEELEGKRVLVAQDAEDQMHAMRRR</sequence>
<evidence type="ECO:0000313" key="2">
    <source>
        <dbReference type="EMBL" id="CAL4799140.1"/>
    </source>
</evidence>